<proteinExistence type="inferred from homology"/>
<gene>
    <name evidence="4" type="ORF">CBOVIS_LOCUS4045</name>
</gene>
<name>A0A8S1EGF0_9PELO</name>
<feature type="domain" description="Iron hydrogenase large subunit C-terminal" evidence="3">
    <location>
        <begin position="99"/>
        <end position="257"/>
    </location>
</feature>
<dbReference type="PANTHER" id="PTHR11615">
    <property type="entry name" value="NITRATE, FORMATE, IRON DEHYDROGENASE"/>
    <property type="match status" value="1"/>
</dbReference>
<reference evidence="4 5" key="1">
    <citation type="submission" date="2020-04" db="EMBL/GenBank/DDBJ databases">
        <authorList>
            <person name="Laetsch R D."/>
            <person name="Stevens L."/>
            <person name="Kumar S."/>
            <person name="Blaxter L. M."/>
        </authorList>
    </citation>
    <scope>NUCLEOTIDE SEQUENCE [LARGE SCALE GENOMIC DNA]</scope>
</reference>
<dbReference type="Pfam" id="PF02906">
    <property type="entry name" value="Fe_hyd_lg_C"/>
    <property type="match status" value="1"/>
</dbReference>
<dbReference type="InterPro" id="IPR050340">
    <property type="entry name" value="Cytosolic_Fe-S_CAF"/>
</dbReference>
<dbReference type="Gene3D" id="3.40.50.1780">
    <property type="match status" value="1"/>
</dbReference>
<keyword evidence="5" id="KW-1185">Reference proteome</keyword>
<dbReference type="InterPro" id="IPR009016">
    <property type="entry name" value="Fe_hydrogenase"/>
</dbReference>
<evidence type="ECO:0000256" key="1">
    <source>
        <dbReference type="ARBA" id="ARBA00006596"/>
    </source>
</evidence>
<evidence type="ECO:0000256" key="2">
    <source>
        <dbReference type="ARBA" id="ARBA00025700"/>
    </source>
</evidence>
<evidence type="ECO:0000313" key="4">
    <source>
        <dbReference type="EMBL" id="CAB3401275.1"/>
    </source>
</evidence>
<comment type="function">
    <text evidence="2">Component of the cytosolic iron-sulfur (Fe/S) protein assembly machinery. Required for maturation of extramitochondrial Fe/S proteins.</text>
</comment>
<dbReference type="OrthoDB" id="10253113at2759"/>
<sequence>MDDIGGFSGVVKLSNVSDFIAPNLDCIIPLETKRVKKAEPTVQIRTKEERKKPKIESIKISLADCLACNGCITSAETVLIEEQSLSKVWESVATFRLSIVTVSPQAVCSIAAKLAIPVEETARRISRFFISRGVRHVVDSSFGRQFCLSLLMEEMESVPSTSRPLLSSACPGFVCYAEKSQGELLVPRISKIRSPQAVTGALVKNYLALKYKIEPCQIFHATVMPCFDKKLEASREQFLVPGTKIRETDCVVSTGHLIGESGGSSGGYAYRVAMDYASKYNGTINTSQLNKNMELLEVLAGDEILLRVAKGFGGRMATTESKLETAFVHRLRSR</sequence>
<evidence type="ECO:0000313" key="5">
    <source>
        <dbReference type="Proteomes" id="UP000494206"/>
    </source>
</evidence>
<comment type="similarity">
    <text evidence="1">Belongs to the NARF family.</text>
</comment>
<dbReference type="Proteomes" id="UP000494206">
    <property type="component" value="Unassembled WGS sequence"/>
</dbReference>
<accession>A0A8S1EGF0</accession>
<dbReference type="EMBL" id="CADEPM010000003">
    <property type="protein sequence ID" value="CAB3401275.1"/>
    <property type="molecule type" value="Genomic_DNA"/>
</dbReference>
<dbReference type="InterPro" id="IPR004108">
    <property type="entry name" value="Fe_hydrogenase_lsu_C"/>
</dbReference>
<dbReference type="AlphaFoldDB" id="A0A8S1EGF0"/>
<protein>
    <recommendedName>
        <fullName evidence="3">Iron hydrogenase large subunit C-terminal domain-containing protein</fullName>
    </recommendedName>
</protein>
<organism evidence="4 5">
    <name type="scientific">Caenorhabditis bovis</name>
    <dbReference type="NCBI Taxonomy" id="2654633"/>
    <lineage>
        <taxon>Eukaryota</taxon>
        <taxon>Metazoa</taxon>
        <taxon>Ecdysozoa</taxon>
        <taxon>Nematoda</taxon>
        <taxon>Chromadorea</taxon>
        <taxon>Rhabditida</taxon>
        <taxon>Rhabditina</taxon>
        <taxon>Rhabditomorpha</taxon>
        <taxon>Rhabditoidea</taxon>
        <taxon>Rhabditidae</taxon>
        <taxon>Peloderinae</taxon>
        <taxon>Caenorhabditis</taxon>
    </lineage>
</organism>
<evidence type="ECO:0000259" key="3">
    <source>
        <dbReference type="Pfam" id="PF02906"/>
    </source>
</evidence>
<dbReference type="SUPFAM" id="SSF53920">
    <property type="entry name" value="Fe-only hydrogenase"/>
    <property type="match status" value="1"/>
</dbReference>
<comment type="caution">
    <text evidence="4">The sequence shown here is derived from an EMBL/GenBank/DDBJ whole genome shotgun (WGS) entry which is preliminary data.</text>
</comment>